<name>A0A163JJX8_ABSGL</name>
<dbReference type="PANTHER" id="PTHR33604">
    <property type="entry name" value="OSJNBA0004B13.7 PROTEIN"/>
    <property type="match status" value="1"/>
</dbReference>
<dbReference type="InterPro" id="IPR029044">
    <property type="entry name" value="Nucleotide-diphossugar_trans"/>
</dbReference>
<evidence type="ECO:0000313" key="1">
    <source>
        <dbReference type="EMBL" id="SAL99862.1"/>
    </source>
</evidence>
<organism evidence="1">
    <name type="scientific">Absidia glauca</name>
    <name type="common">Pin mould</name>
    <dbReference type="NCBI Taxonomy" id="4829"/>
    <lineage>
        <taxon>Eukaryota</taxon>
        <taxon>Fungi</taxon>
        <taxon>Fungi incertae sedis</taxon>
        <taxon>Mucoromycota</taxon>
        <taxon>Mucoromycotina</taxon>
        <taxon>Mucoromycetes</taxon>
        <taxon>Mucorales</taxon>
        <taxon>Cunninghamellaceae</taxon>
        <taxon>Absidia</taxon>
    </lineage>
</organism>
<dbReference type="EMBL" id="LT553030">
    <property type="protein sequence ID" value="SAL99862.1"/>
    <property type="molecule type" value="Genomic_DNA"/>
</dbReference>
<proteinExistence type="predicted"/>
<evidence type="ECO:0000313" key="2">
    <source>
        <dbReference type="Proteomes" id="UP000078561"/>
    </source>
</evidence>
<dbReference type="InParanoid" id="A0A163JJX8"/>
<protein>
    <recommendedName>
        <fullName evidence="3">Glycosyl transferase 64 domain-containing protein</fullName>
    </recommendedName>
</protein>
<gene>
    <name evidence="1" type="primary">ABSGL_05516.1 scaffold 7169</name>
</gene>
<dbReference type="Proteomes" id="UP000078561">
    <property type="component" value="Unassembled WGS sequence"/>
</dbReference>
<accession>A0A163JJX8</accession>
<sequence>MATVRSSNRLLRLLQLLVFCFAVVSWSSSLFLNLPLPSSLTDDHKQYNKHEPSSLELVNAHNSSQYVTRSLVDDPILERRHIDPSLERTWPELSFIQRLQLDHTQGHNTTSLSQLSSNVNTTATSTITALIHATDHKSLRIQLGALLDQTMAIDTTWIVCSDDLRAVAEIYAAKYPSLEVTVLVIDIDSTTYPERSAGATPWLYLLPRVHTDYVWILEDGVKPSSNYLKTTFALLQTDEYKETLLGSHASLLPPSKDAVGTITNRPQLHCLPSAFHLLPKLTRPVDMIHHAWLLRAEWIPLLLTERRLDALKSPLSYYISQSLLVHANIPSVVIPPAIISSTNDADTSPPLLYLQNIKPSVSCTTAIPSAYQQSKYWNRLLAMNSSPTALDYRYFSQPAQPSKALFFIDGPKEANAFLPLICQFDASSSSNGLSTHVVVTGKQRGLSGSSVSALIHGMPGCNPSIKVHDLDHFTLLNPMDTANHISLQLSRWIQALQPRILFHSRHDSPLFHSVATLVHSYHLPVIQLPIDDVQHALWIAKLPLEALQCWNQIKIDLVVITDRRPHSLSRLFNSIGHGVYLGDHVDLTIHMEQTSDRVTRMFVNSFSWSHGTKRLRHRIRKGGLMPAIVESWYPSSNDNYGVILEDDIEVSPLFYTWIKYNILHYRYSKRDTGYDRIYGISLYSPRNLELLPEGRIEFDPNDVLLPNDFAPRTPYASQVPCSWGAVYFPEHWREFHHYLTTRLMDLRHSKRLKIHVPNSRSERWKKSWKKYFIEMVYLRAYVMVYPNFQDFESFSTNHLEFGTHIKHERAQVALDSFVVPLMQRNTILSQLPDHRLPRFDELPMMDLWGDLMTHDEMETVAATWHQAVSVCARWPSNHFNPQDMLCPFDTVDDVDSLDVATMTTPDIDYEHLDDQVKDLESNWDRILSNQATQQVA</sequence>
<reference evidence="1" key="1">
    <citation type="submission" date="2016-04" db="EMBL/GenBank/DDBJ databases">
        <authorList>
            <person name="Evans L.H."/>
            <person name="Alamgir A."/>
            <person name="Owens N."/>
            <person name="Weber N.D."/>
            <person name="Virtaneva K."/>
            <person name="Barbian K."/>
            <person name="Babar A."/>
            <person name="Rosenke K."/>
        </authorList>
    </citation>
    <scope>NUCLEOTIDE SEQUENCE [LARGE SCALE GENOMIC DNA]</scope>
    <source>
        <strain evidence="1">CBS 101.48</strain>
    </source>
</reference>
<dbReference type="STRING" id="4829.A0A163JJX8"/>
<dbReference type="AlphaFoldDB" id="A0A163JJX8"/>
<dbReference type="Gene3D" id="3.90.550.10">
    <property type="entry name" value="Spore Coat Polysaccharide Biosynthesis Protein SpsA, Chain A"/>
    <property type="match status" value="1"/>
</dbReference>
<dbReference type="PANTHER" id="PTHR33604:SF3">
    <property type="entry name" value="OSJNBA0004B13.7 PROTEIN"/>
    <property type="match status" value="1"/>
</dbReference>
<keyword evidence="2" id="KW-1185">Reference proteome</keyword>
<evidence type="ECO:0008006" key="3">
    <source>
        <dbReference type="Google" id="ProtNLM"/>
    </source>
</evidence>
<dbReference type="SUPFAM" id="SSF53448">
    <property type="entry name" value="Nucleotide-diphospho-sugar transferases"/>
    <property type="match status" value="1"/>
</dbReference>
<dbReference type="OrthoDB" id="2020070at2759"/>